<proteinExistence type="predicted"/>
<evidence type="ECO:0000313" key="3">
    <source>
        <dbReference type="EMBL" id="SOB78534.1"/>
    </source>
</evidence>
<keyword evidence="4" id="KW-1185">Reference proteome</keyword>
<evidence type="ECO:0008006" key="5">
    <source>
        <dbReference type="Google" id="ProtNLM"/>
    </source>
</evidence>
<organism evidence="3 4">
    <name type="scientific">Sphingomonas guangdongensis</name>
    <dbReference type="NCBI Taxonomy" id="1141890"/>
    <lineage>
        <taxon>Bacteria</taxon>
        <taxon>Pseudomonadati</taxon>
        <taxon>Pseudomonadota</taxon>
        <taxon>Alphaproteobacteria</taxon>
        <taxon>Sphingomonadales</taxon>
        <taxon>Sphingomonadaceae</taxon>
        <taxon>Sphingomonas</taxon>
    </lineage>
</organism>
<reference evidence="3 4" key="1">
    <citation type="submission" date="2017-07" db="EMBL/GenBank/DDBJ databases">
        <authorList>
            <person name="Sun Z.S."/>
            <person name="Albrecht U."/>
            <person name="Echele G."/>
            <person name="Lee C.C."/>
        </authorList>
    </citation>
    <scope>NUCLEOTIDE SEQUENCE [LARGE SCALE GENOMIC DNA]</scope>
    <source>
        <strain evidence="3 4">CGMCC 1.12672</strain>
    </source>
</reference>
<dbReference type="Proteomes" id="UP000219494">
    <property type="component" value="Unassembled WGS sequence"/>
</dbReference>
<evidence type="ECO:0000313" key="4">
    <source>
        <dbReference type="Proteomes" id="UP000219494"/>
    </source>
</evidence>
<dbReference type="AlphaFoldDB" id="A0A285QAL9"/>
<name>A0A285QAL9_9SPHN</name>
<feature type="region of interest" description="Disordered" evidence="1">
    <location>
        <begin position="18"/>
        <end position="99"/>
    </location>
</feature>
<evidence type="ECO:0000256" key="1">
    <source>
        <dbReference type="SAM" id="MobiDB-lite"/>
    </source>
</evidence>
<keyword evidence="2" id="KW-0732">Signal</keyword>
<dbReference type="RefSeq" id="WP_179640763.1">
    <property type="nucleotide sequence ID" value="NZ_OBMI01000001.1"/>
</dbReference>
<accession>A0A285QAL9</accession>
<feature type="chain" id="PRO_5012267399" description="Beta-barrel porin-2, OmpL-like. bbp2" evidence="2">
    <location>
        <begin position="22"/>
        <end position="507"/>
    </location>
</feature>
<feature type="signal peptide" evidence="2">
    <location>
        <begin position="1"/>
        <end position="21"/>
    </location>
</feature>
<dbReference type="EMBL" id="OBMI01000001">
    <property type="protein sequence ID" value="SOB78534.1"/>
    <property type="molecule type" value="Genomic_DNA"/>
</dbReference>
<sequence length="507" mass="54070">MFTSLLLAAVAAGPAPFAQHAAHPAPTPPPADPHAGHAMPPAPAQATPTDPHAGHRSTPPATGPHIGHRMAPVATQPADPDPHAAHRSSGSPAPATDLHAGHATQATVDHGAMDHGAMGHGGMRMSDAGAAYGSGTALLPLAGGTMTGAHAATGGWSLMAHGYAWVVTTEQSGPRGDDMSFVQSMGMLMADHDLSDTTHLQLRAMMSLEPLMSRRGYPNLLATGETAFGVPLVDRQHPHDLFMELAARLEVAIGDNSRLILYGGPVGEPALGPAAFMHRVSARYLPLAPITHHWFDSTHITYGVATAGWRTRTWQIEGSVFTGREPDEERWNLDTPRFDSWSVRASWTPSPNLVAQFSHARLKEPEAQHPGEDERRTTASVHYATPRISATVAWSLKDRVPGEQLPAWLVEANWSAGGGHNLFARGERVSNDELFPDHDDPLHDRTFRVARGELGYAYRLSLAEPLNLALGGSAFATAVPRAIERTYGDGLGWSLFAKLTLGDIGAR</sequence>
<feature type="compositionally biased region" description="Low complexity" evidence="1">
    <location>
        <begin position="36"/>
        <end position="51"/>
    </location>
</feature>
<gene>
    <name evidence="3" type="ORF">SAMN06297144_0039</name>
</gene>
<protein>
    <recommendedName>
        <fullName evidence="5">Beta-barrel porin-2, OmpL-like. bbp2</fullName>
    </recommendedName>
</protein>
<evidence type="ECO:0000256" key="2">
    <source>
        <dbReference type="SAM" id="SignalP"/>
    </source>
</evidence>